<feature type="region of interest" description="Disordered" evidence="1">
    <location>
        <begin position="1"/>
        <end position="26"/>
    </location>
</feature>
<organism evidence="2 3">
    <name type="scientific">Linnemannia exigua</name>
    <dbReference type="NCBI Taxonomy" id="604196"/>
    <lineage>
        <taxon>Eukaryota</taxon>
        <taxon>Fungi</taxon>
        <taxon>Fungi incertae sedis</taxon>
        <taxon>Mucoromycota</taxon>
        <taxon>Mortierellomycotina</taxon>
        <taxon>Mortierellomycetes</taxon>
        <taxon>Mortierellales</taxon>
        <taxon>Mortierellaceae</taxon>
        <taxon>Linnemannia</taxon>
    </lineage>
</organism>
<name>A0AAD4H6V4_9FUNG</name>
<dbReference type="Proteomes" id="UP001194580">
    <property type="component" value="Unassembled WGS sequence"/>
</dbReference>
<dbReference type="EMBL" id="JAAAIL010000537">
    <property type="protein sequence ID" value="KAG0275001.1"/>
    <property type="molecule type" value="Genomic_DNA"/>
</dbReference>
<dbReference type="AlphaFoldDB" id="A0AAD4H6V4"/>
<dbReference type="Gene3D" id="3.80.10.10">
    <property type="entry name" value="Ribonuclease Inhibitor"/>
    <property type="match status" value="1"/>
</dbReference>
<sequence>MCSIAKEGGVAGGGSGADPDVSIPEGSIKFRTPQRCADYEEALTKLENVGMLLDVKLLIDEMETQGAAYRNMRTDERTTSTSSTSGGRQIPIPTEIVLVFGELLDGPSLYACLQVTIGRYQWYHPSFPITSWMNFTAPFRNEAEEKMAAHLLSCFRQTQLVDWYDVRSIHHGGWKGTDFPPLYESELHLSKLMFVLRSMPNLCRLALICTLDHFYHKNALAILTVLNLPRLQYLRLHLAYNMTPTAIETLYPCFSRLKELSLRGDWYRDVDTQGQKYPTFAPWRLQRLTIDHVQISFLWHCPSLEKMTFKHPIVIWNRREPYRENMLKQLLDMRHLKTIVITGVGLGYATEYKTLEPMGVDAVWTKKILKGTDLRRRRMKKYETSKPPLIKTLRFATLRLMWCPMSKNY</sequence>
<accession>A0AAD4H6V4</accession>
<evidence type="ECO:0000313" key="2">
    <source>
        <dbReference type="EMBL" id="KAG0275001.1"/>
    </source>
</evidence>
<dbReference type="SUPFAM" id="SSF52047">
    <property type="entry name" value="RNI-like"/>
    <property type="match status" value="1"/>
</dbReference>
<reference evidence="2" key="1">
    <citation type="journal article" date="2020" name="Fungal Divers.">
        <title>Resolving the Mortierellaceae phylogeny through synthesis of multi-gene phylogenetics and phylogenomics.</title>
        <authorList>
            <person name="Vandepol N."/>
            <person name="Liber J."/>
            <person name="Desiro A."/>
            <person name="Na H."/>
            <person name="Kennedy M."/>
            <person name="Barry K."/>
            <person name="Grigoriev I.V."/>
            <person name="Miller A.N."/>
            <person name="O'Donnell K."/>
            <person name="Stajich J.E."/>
            <person name="Bonito G."/>
        </authorList>
    </citation>
    <scope>NUCLEOTIDE SEQUENCE</scope>
    <source>
        <strain evidence="2">NRRL 28262</strain>
    </source>
</reference>
<dbReference type="InterPro" id="IPR032675">
    <property type="entry name" value="LRR_dom_sf"/>
</dbReference>
<keyword evidence="3" id="KW-1185">Reference proteome</keyword>
<evidence type="ECO:0000313" key="3">
    <source>
        <dbReference type="Proteomes" id="UP001194580"/>
    </source>
</evidence>
<protein>
    <submittedName>
        <fullName evidence="2">Uncharacterized protein</fullName>
    </submittedName>
</protein>
<evidence type="ECO:0000256" key="1">
    <source>
        <dbReference type="SAM" id="MobiDB-lite"/>
    </source>
</evidence>
<comment type="caution">
    <text evidence="2">The sequence shown here is derived from an EMBL/GenBank/DDBJ whole genome shotgun (WGS) entry which is preliminary data.</text>
</comment>
<proteinExistence type="predicted"/>
<gene>
    <name evidence="2" type="ORF">BGZ95_009269</name>
</gene>